<dbReference type="PROSITE" id="PS51318">
    <property type="entry name" value="TAT"/>
    <property type="match status" value="1"/>
</dbReference>
<organism evidence="2 3">
    <name type="scientific">Nocardioides marmoribigeumensis</name>
    <dbReference type="NCBI Taxonomy" id="433649"/>
    <lineage>
        <taxon>Bacteria</taxon>
        <taxon>Bacillati</taxon>
        <taxon>Actinomycetota</taxon>
        <taxon>Actinomycetes</taxon>
        <taxon>Propionibacteriales</taxon>
        <taxon>Nocardioidaceae</taxon>
        <taxon>Nocardioides</taxon>
    </lineage>
</organism>
<name>A0ABU2BVY2_9ACTN</name>
<evidence type="ECO:0000259" key="1">
    <source>
        <dbReference type="Pfam" id="PF07995"/>
    </source>
</evidence>
<dbReference type="RefSeq" id="WP_310302231.1">
    <property type="nucleotide sequence ID" value="NZ_BAAAPS010000013.1"/>
</dbReference>
<dbReference type="PANTHER" id="PTHR19328:SF13">
    <property type="entry name" value="HIPL1 PROTEIN"/>
    <property type="match status" value="1"/>
</dbReference>
<dbReference type="Proteomes" id="UP001183648">
    <property type="component" value="Unassembled WGS sequence"/>
</dbReference>
<dbReference type="SUPFAM" id="SSF50952">
    <property type="entry name" value="Soluble quinoprotein glucose dehydrogenase"/>
    <property type="match status" value="1"/>
</dbReference>
<feature type="domain" description="Glucose/Sorbosone dehydrogenase" evidence="1">
    <location>
        <begin position="46"/>
        <end position="339"/>
    </location>
</feature>
<dbReference type="InterPro" id="IPR006311">
    <property type="entry name" value="TAT_signal"/>
</dbReference>
<gene>
    <name evidence="2" type="ORF">J2S63_002346</name>
</gene>
<dbReference type="Gene3D" id="2.120.10.30">
    <property type="entry name" value="TolB, C-terminal domain"/>
    <property type="match status" value="1"/>
</dbReference>
<dbReference type="Pfam" id="PF07995">
    <property type="entry name" value="GSDH"/>
    <property type="match status" value="1"/>
</dbReference>
<keyword evidence="3" id="KW-1185">Reference proteome</keyword>
<proteinExistence type="predicted"/>
<dbReference type="InterPro" id="IPR011041">
    <property type="entry name" value="Quinoprot_gluc/sorb_DH_b-prop"/>
</dbReference>
<reference evidence="2 3" key="1">
    <citation type="submission" date="2023-07" db="EMBL/GenBank/DDBJ databases">
        <title>Sequencing the genomes of 1000 actinobacteria strains.</title>
        <authorList>
            <person name="Klenk H.-P."/>
        </authorList>
    </citation>
    <scope>NUCLEOTIDE SEQUENCE [LARGE SCALE GENOMIC DNA]</scope>
    <source>
        <strain evidence="2 3">DSM 19426</strain>
    </source>
</reference>
<dbReference type="PANTHER" id="PTHR19328">
    <property type="entry name" value="HEDGEHOG-INTERACTING PROTEIN"/>
    <property type="match status" value="1"/>
</dbReference>
<accession>A0ABU2BVY2</accession>
<evidence type="ECO:0000313" key="2">
    <source>
        <dbReference type="EMBL" id="MDR7362793.1"/>
    </source>
</evidence>
<dbReference type="EMBL" id="JAVDYG010000001">
    <property type="protein sequence ID" value="MDR7362793.1"/>
    <property type="molecule type" value="Genomic_DNA"/>
</dbReference>
<sequence length="355" mass="38286">MTSSAPRLSRRSLLAGSAATATAFTLMSDRADARPLIGSTLARGLAVPWGLAFLPNGDALVTERESGRVHRVRRTGGRHQVGDVAGVQDHGEGGLMGVALSPTFRSDRHVFFYLTGSSDNRVIRMTYRTTGTLGDRRTILAGIPRSTNHDGGQLLFGPSGKLYVSTGDALDRSQAQNRNALNGKILRIDPDGSTPSDNPFGNRVWTLGHRNVQGLAIDSRHRLWATELGENDRDELNRIVKGHDYGWPTVEGGDGPGGFHDPYVTWSPTDTCSPSGLAIARGAAWVGALHGACLWRVDISGTGARTKTRYFHDTLGRIRAVAAAPDGSLWVTTSNRDGRGRPRTGDDKVVRIRFT</sequence>
<dbReference type="InterPro" id="IPR011042">
    <property type="entry name" value="6-blade_b-propeller_TolB-like"/>
</dbReference>
<comment type="caution">
    <text evidence="2">The sequence shown here is derived from an EMBL/GenBank/DDBJ whole genome shotgun (WGS) entry which is preliminary data.</text>
</comment>
<dbReference type="InterPro" id="IPR012938">
    <property type="entry name" value="Glc/Sorbosone_DH"/>
</dbReference>
<protein>
    <submittedName>
        <fullName evidence="2">Glucose/arabinose dehydrogenase</fullName>
    </submittedName>
</protein>
<evidence type="ECO:0000313" key="3">
    <source>
        <dbReference type="Proteomes" id="UP001183648"/>
    </source>
</evidence>